<evidence type="ECO:0000313" key="8">
    <source>
        <dbReference type="EMBL" id="NMP25395.1"/>
    </source>
</evidence>
<dbReference type="InterPro" id="IPR006304">
    <property type="entry name" value="T3SS_SpaR/YscT"/>
</dbReference>
<dbReference type="GO" id="GO:0006605">
    <property type="term" value="P:protein targeting"/>
    <property type="evidence" value="ECO:0007669"/>
    <property type="project" value="UniProtKB-UniRule"/>
</dbReference>
<dbReference type="NCBIfam" id="TIGR01401">
    <property type="entry name" value="fliR_like_III"/>
    <property type="match status" value="1"/>
</dbReference>
<dbReference type="AlphaFoldDB" id="A0A848MCI1"/>
<comment type="similarity">
    <text evidence="2 7">Belongs to the FliR/MopE/SpaR family.</text>
</comment>
<accession>A0A848MCI1</accession>
<protein>
    <submittedName>
        <fullName evidence="8">EscT/YscT/HrcT family type III secretion system export apparatus protein</fullName>
    </submittedName>
</protein>
<feature type="transmembrane region" description="Helical" evidence="7">
    <location>
        <begin position="12"/>
        <end position="34"/>
    </location>
</feature>
<feature type="transmembrane region" description="Helical" evidence="7">
    <location>
        <begin position="217"/>
        <end position="239"/>
    </location>
</feature>
<comment type="caution">
    <text evidence="8">The sequence shown here is derived from an EMBL/GenBank/DDBJ whole genome shotgun (WGS) entry which is preliminary data.</text>
</comment>
<keyword evidence="3 7" id="KW-1003">Cell membrane</keyword>
<dbReference type="InterPro" id="IPR002010">
    <property type="entry name" value="T3SS_IM_R"/>
</dbReference>
<organism evidence="8 9">
    <name type="scientific">Rouxiella aceris</name>
    <dbReference type="NCBI Taxonomy" id="2703884"/>
    <lineage>
        <taxon>Bacteria</taxon>
        <taxon>Pseudomonadati</taxon>
        <taxon>Pseudomonadota</taxon>
        <taxon>Gammaproteobacteria</taxon>
        <taxon>Enterobacterales</taxon>
        <taxon>Yersiniaceae</taxon>
        <taxon>Rouxiella</taxon>
    </lineage>
</organism>
<keyword evidence="6 7" id="KW-0472">Membrane</keyword>
<dbReference type="Proteomes" id="UP000585363">
    <property type="component" value="Unassembled WGS sequence"/>
</dbReference>
<keyword evidence="9" id="KW-1185">Reference proteome</keyword>
<dbReference type="Pfam" id="PF01311">
    <property type="entry name" value="Bac_export_1"/>
    <property type="match status" value="1"/>
</dbReference>
<evidence type="ECO:0000256" key="6">
    <source>
        <dbReference type="ARBA" id="ARBA00023136"/>
    </source>
</evidence>
<reference evidence="8 9" key="1">
    <citation type="submission" date="2020-01" db="EMBL/GenBank/DDBJ databases">
        <authorList>
            <person name="Lee S.D."/>
        </authorList>
    </citation>
    <scope>NUCLEOTIDE SEQUENCE [LARGE SCALE GENOMIC DNA]</scope>
    <source>
        <strain evidence="8 9">SAP-1</strain>
    </source>
</reference>
<evidence type="ECO:0000256" key="1">
    <source>
        <dbReference type="ARBA" id="ARBA00004651"/>
    </source>
</evidence>
<dbReference type="EMBL" id="JAADJU010000001">
    <property type="protein sequence ID" value="NMP25395.1"/>
    <property type="molecule type" value="Genomic_DNA"/>
</dbReference>
<feature type="transmembrane region" description="Helical" evidence="7">
    <location>
        <begin position="134"/>
        <end position="153"/>
    </location>
</feature>
<keyword evidence="5 7" id="KW-1133">Transmembrane helix</keyword>
<sequence>MESSQFDDIMPYLLTLSLSAARIFPCVLLIPALSMNVLKGVMQTAVVMGLSLFAVPMHFQQVSQLNYDFFAWCFIFIKEIAVGLLISLFMSIPFWVYESVGALIDNQRGALMGGQINPQLGPDATPIGYLFKQLAILFLIVSIGLPMLLQFVWDSYKLWPIAATYPFPGSEGFEIYNSYLQAGFIKMVLYAGPVVGLLILIDFCFAVIGLYNPQLQATMVAIPLKCLIALFLILLYLGILQDSSELYFFEFINLNKILSSVVNKG</sequence>
<evidence type="ECO:0000256" key="3">
    <source>
        <dbReference type="ARBA" id="ARBA00022475"/>
    </source>
</evidence>
<dbReference type="RefSeq" id="WP_169401103.1">
    <property type="nucleotide sequence ID" value="NZ_JAADJU010000001.1"/>
</dbReference>
<proteinExistence type="inferred from homology"/>
<reference evidence="8 9" key="2">
    <citation type="submission" date="2020-06" db="EMBL/GenBank/DDBJ databases">
        <title>Polyphasic characterization of a Rahnella strain isolated from tree sap.</title>
        <authorList>
            <person name="Kim I.S."/>
        </authorList>
    </citation>
    <scope>NUCLEOTIDE SEQUENCE [LARGE SCALE GENOMIC DNA]</scope>
    <source>
        <strain evidence="8 9">SAP-1</strain>
    </source>
</reference>
<dbReference type="GO" id="GO:0005886">
    <property type="term" value="C:plasma membrane"/>
    <property type="evidence" value="ECO:0007669"/>
    <property type="project" value="UniProtKB-SubCell"/>
</dbReference>
<evidence type="ECO:0000256" key="5">
    <source>
        <dbReference type="ARBA" id="ARBA00022989"/>
    </source>
</evidence>
<gene>
    <name evidence="8" type="ORF">GW590_00625</name>
</gene>
<feature type="transmembrane region" description="Helical" evidence="7">
    <location>
        <begin position="188"/>
        <end position="211"/>
    </location>
</feature>
<evidence type="ECO:0000256" key="2">
    <source>
        <dbReference type="ARBA" id="ARBA00009772"/>
    </source>
</evidence>
<evidence type="ECO:0000256" key="7">
    <source>
        <dbReference type="RuleBase" id="RU362072"/>
    </source>
</evidence>
<dbReference type="PANTHER" id="PTHR30065">
    <property type="entry name" value="FLAGELLAR BIOSYNTHETIC PROTEIN FLIR"/>
    <property type="match status" value="1"/>
</dbReference>
<evidence type="ECO:0000256" key="4">
    <source>
        <dbReference type="ARBA" id="ARBA00022692"/>
    </source>
</evidence>
<feature type="transmembrane region" description="Helical" evidence="7">
    <location>
        <begin position="40"/>
        <end position="57"/>
    </location>
</feature>
<keyword evidence="4 7" id="KW-0812">Transmembrane</keyword>
<dbReference type="PANTHER" id="PTHR30065:SF1">
    <property type="entry name" value="SURFACE PRESENTATION OF ANTIGENS PROTEIN SPAR"/>
    <property type="match status" value="1"/>
</dbReference>
<evidence type="ECO:0000313" key="9">
    <source>
        <dbReference type="Proteomes" id="UP000585363"/>
    </source>
</evidence>
<feature type="transmembrane region" description="Helical" evidence="7">
    <location>
        <begin position="69"/>
        <end position="96"/>
    </location>
</feature>
<name>A0A848MCI1_9GAMM</name>
<dbReference type="PRINTS" id="PR00953">
    <property type="entry name" value="TYPE3IMRPROT"/>
</dbReference>
<comment type="subcellular location">
    <subcellularLocation>
        <location evidence="1 7">Cell membrane</location>
        <topology evidence="1 7">Multi-pass membrane protein</topology>
    </subcellularLocation>
</comment>